<dbReference type="PANTHER" id="PTHR22642">
    <property type="entry name" value="IMIDAZOLONEPROPIONASE"/>
    <property type="match status" value="1"/>
</dbReference>
<dbReference type="SUPFAM" id="SSF51338">
    <property type="entry name" value="Composite domain of metallo-dependent hydrolases"/>
    <property type="match status" value="1"/>
</dbReference>
<evidence type="ECO:0000313" key="3">
    <source>
        <dbReference type="Proteomes" id="UP000572635"/>
    </source>
</evidence>
<dbReference type="Pfam" id="PF07969">
    <property type="entry name" value="Amidohydro_3"/>
    <property type="match status" value="1"/>
</dbReference>
<sequence length="534" mass="57194">MSAPLIISARRVHTLDADAPPASFVAIDGDHIVGVGGPEERAAFEGPETRIADFGDATVVPGLNDSHLHPVWGLELARGMDLTDAGPLEAVRRRVAEEARRGAPWILGWGLDPNVFGPEGPSGRVFDDAAGGRPLFLRLRDAHSAVAGTAALEAAGVTGAEEFADGSEVAPGADGRPTGYLKELSAMDLVARHIPAEPVQERAGRLVELLTAMARTGLVSAHVMDFAEGTREVVELVESRGDLPIRLRFSPMVPPGASLEELREAAALQRRGGRRWHVEGVKFMIDGTVDNGTAWLERPDALGESRAPLWRDPEAFREALRFFIDRGVPTATHAIGDRAVRCVLEAIASAPPKVRARAPHRVEHVETVPDDTVAAFAELGVVAGMQPVHATRQTCADGSDNWSRRLGPERAARGWRCRDLREAGVAVALGSDWPVTPFDARAVIADTVLRRPVERPDLAPVQPDQALDMRMALEGYTTHAALAAGHERVAGRIRPGYRADLTVLGADPLACTPEELAAAPVLATVLDGRIQRHL</sequence>
<dbReference type="GO" id="GO:0016810">
    <property type="term" value="F:hydrolase activity, acting on carbon-nitrogen (but not peptide) bonds"/>
    <property type="evidence" value="ECO:0007669"/>
    <property type="project" value="InterPro"/>
</dbReference>
<dbReference type="Proteomes" id="UP000572635">
    <property type="component" value="Unassembled WGS sequence"/>
</dbReference>
<dbReference type="CDD" id="cd01300">
    <property type="entry name" value="YtcJ_like"/>
    <property type="match status" value="1"/>
</dbReference>
<dbReference type="InterPro" id="IPR032466">
    <property type="entry name" value="Metal_Hydrolase"/>
</dbReference>
<dbReference type="InterPro" id="IPR013108">
    <property type="entry name" value="Amidohydro_3"/>
</dbReference>
<keyword evidence="3" id="KW-1185">Reference proteome</keyword>
<dbReference type="PANTHER" id="PTHR22642:SF2">
    <property type="entry name" value="PROTEIN LONG AFTER FAR-RED 3"/>
    <property type="match status" value="1"/>
</dbReference>
<dbReference type="InterPro" id="IPR011059">
    <property type="entry name" value="Metal-dep_hydrolase_composite"/>
</dbReference>
<dbReference type="SUPFAM" id="SSF51556">
    <property type="entry name" value="Metallo-dependent hydrolases"/>
    <property type="match status" value="1"/>
</dbReference>
<organism evidence="2 3">
    <name type="scientific">Nocardiopsis composta</name>
    <dbReference type="NCBI Taxonomy" id="157465"/>
    <lineage>
        <taxon>Bacteria</taxon>
        <taxon>Bacillati</taxon>
        <taxon>Actinomycetota</taxon>
        <taxon>Actinomycetes</taxon>
        <taxon>Streptosporangiales</taxon>
        <taxon>Nocardiopsidaceae</taxon>
        <taxon>Nocardiopsis</taxon>
    </lineage>
</organism>
<protein>
    <recommendedName>
        <fullName evidence="1">Amidohydrolase 3 domain-containing protein</fullName>
    </recommendedName>
</protein>
<dbReference type="Gene3D" id="2.30.40.10">
    <property type="entry name" value="Urease, subunit C, domain 1"/>
    <property type="match status" value="1"/>
</dbReference>
<dbReference type="InterPro" id="IPR033932">
    <property type="entry name" value="YtcJ-like"/>
</dbReference>
<name>A0A7W8VDU3_9ACTN</name>
<dbReference type="AlphaFoldDB" id="A0A7W8VDU3"/>
<dbReference type="Gene3D" id="3.20.20.140">
    <property type="entry name" value="Metal-dependent hydrolases"/>
    <property type="match status" value="1"/>
</dbReference>
<dbReference type="RefSeq" id="WP_184391984.1">
    <property type="nucleotide sequence ID" value="NZ_BAAAJD010000042.1"/>
</dbReference>
<gene>
    <name evidence="2" type="ORF">HDA36_002499</name>
</gene>
<comment type="caution">
    <text evidence="2">The sequence shown here is derived from an EMBL/GenBank/DDBJ whole genome shotgun (WGS) entry which is preliminary data.</text>
</comment>
<reference evidence="2 3" key="1">
    <citation type="submission" date="2020-08" db="EMBL/GenBank/DDBJ databases">
        <title>Sequencing the genomes of 1000 actinobacteria strains.</title>
        <authorList>
            <person name="Klenk H.-P."/>
        </authorList>
    </citation>
    <scope>NUCLEOTIDE SEQUENCE [LARGE SCALE GENOMIC DNA]</scope>
    <source>
        <strain evidence="2 3">DSM 44551</strain>
    </source>
</reference>
<proteinExistence type="predicted"/>
<dbReference type="EMBL" id="JACHDB010000001">
    <property type="protein sequence ID" value="MBB5432415.1"/>
    <property type="molecule type" value="Genomic_DNA"/>
</dbReference>
<accession>A0A7W8VDU3</accession>
<evidence type="ECO:0000313" key="2">
    <source>
        <dbReference type="EMBL" id="MBB5432415.1"/>
    </source>
</evidence>
<feature type="domain" description="Amidohydrolase 3" evidence="1">
    <location>
        <begin position="53"/>
        <end position="530"/>
    </location>
</feature>
<dbReference type="Gene3D" id="3.10.310.70">
    <property type="match status" value="1"/>
</dbReference>
<evidence type="ECO:0000259" key="1">
    <source>
        <dbReference type="Pfam" id="PF07969"/>
    </source>
</evidence>